<dbReference type="Gene3D" id="3.30.420.40">
    <property type="match status" value="2"/>
</dbReference>
<name>A0A6I3SLN7_HELMO</name>
<organism evidence="2 3">
    <name type="scientific">Heliobacterium mobile</name>
    <name type="common">Heliobacillus mobilis</name>
    <dbReference type="NCBI Taxonomy" id="28064"/>
    <lineage>
        <taxon>Bacteria</taxon>
        <taxon>Bacillati</taxon>
        <taxon>Bacillota</taxon>
        <taxon>Clostridia</taxon>
        <taxon>Eubacteriales</taxon>
        <taxon>Heliobacteriaceae</taxon>
        <taxon>Heliobacterium</taxon>
    </lineage>
</organism>
<comment type="caution">
    <text evidence="2">The sequence shown here is derived from an EMBL/GenBank/DDBJ whole genome shotgun (WGS) entry which is preliminary data.</text>
</comment>
<evidence type="ECO:0000313" key="3">
    <source>
        <dbReference type="Proteomes" id="UP000430670"/>
    </source>
</evidence>
<reference evidence="2 3" key="1">
    <citation type="submission" date="2019-11" db="EMBL/GenBank/DDBJ databases">
        <title>Whole-genome sequence of a the green, strictly anaerobic photosynthetic bacterium Heliobacillus mobilis DSM 6151.</title>
        <authorList>
            <person name="Kyndt J.A."/>
            <person name="Meyer T.E."/>
        </authorList>
    </citation>
    <scope>NUCLEOTIDE SEQUENCE [LARGE SCALE GENOMIC DNA]</scope>
    <source>
        <strain evidence="2 3">DSM 6151</strain>
    </source>
</reference>
<dbReference type="EMBL" id="WNKU01000010">
    <property type="protein sequence ID" value="MTV49387.1"/>
    <property type="molecule type" value="Genomic_DNA"/>
</dbReference>
<dbReference type="PANTHER" id="PTHR32432">
    <property type="entry name" value="CELL DIVISION PROTEIN FTSA-RELATED"/>
    <property type="match status" value="1"/>
</dbReference>
<protein>
    <submittedName>
        <fullName evidence="2">Type IV pilus assembly protein PilM</fullName>
    </submittedName>
</protein>
<proteinExistence type="predicted"/>
<evidence type="ECO:0000313" key="2">
    <source>
        <dbReference type="EMBL" id="MTV49387.1"/>
    </source>
</evidence>
<dbReference type="InterPro" id="IPR003494">
    <property type="entry name" value="SHS2_FtsA"/>
</dbReference>
<dbReference type="NCBIfam" id="TIGR01175">
    <property type="entry name" value="pilM"/>
    <property type="match status" value="1"/>
</dbReference>
<dbReference type="InterPro" id="IPR050696">
    <property type="entry name" value="FtsA/MreB"/>
</dbReference>
<dbReference type="InterPro" id="IPR043129">
    <property type="entry name" value="ATPase_NBD"/>
</dbReference>
<dbReference type="SUPFAM" id="SSF53067">
    <property type="entry name" value="Actin-like ATPase domain"/>
    <property type="match status" value="2"/>
</dbReference>
<dbReference type="OrthoDB" id="1803742at2"/>
<evidence type="ECO:0000259" key="1">
    <source>
        <dbReference type="SMART" id="SM00842"/>
    </source>
</evidence>
<gene>
    <name evidence="2" type="primary">pilM</name>
    <name evidence="2" type="ORF">GJ688_10395</name>
</gene>
<dbReference type="Proteomes" id="UP000430670">
    <property type="component" value="Unassembled WGS sequence"/>
</dbReference>
<keyword evidence="3" id="KW-1185">Reference proteome</keyword>
<dbReference type="Pfam" id="PF11104">
    <property type="entry name" value="PilM_2"/>
    <property type="match status" value="1"/>
</dbReference>
<feature type="domain" description="SHS2" evidence="1">
    <location>
        <begin position="12"/>
        <end position="179"/>
    </location>
</feature>
<dbReference type="GO" id="GO:0051301">
    <property type="term" value="P:cell division"/>
    <property type="evidence" value="ECO:0007669"/>
    <property type="project" value="InterPro"/>
</dbReference>
<dbReference type="CDD" id="cd24049">
    <property type="entry name" value="ASKHA_NBD_PilM"/>
    <property type="match status" value="1"/>
</dbReference>
<dbReference type="AlphaFoldDB" id="A0A6I3SLN7"/>
<dbReference type="Gene3D" id="3.30.1490.300">
    <property type="match status" value="1"/>
</dbReference>
<dbReference type="InterPro" id="IPR005883">
    <property type="entry name" value="PilM"/>
</dbReference>
<dbReference type="SMART" id="SM00842">
    <property type="entry name" value="FtsA"/>
    <property type="match status" value="1"/>
</dbReference>
<sequence length="348" mass="37684">MSGMPFWKKAGTIGLDIDSNLIRVVALQGSSSSPVISHIGRIPLPTDAVREGVIHNVPMVAEVLHDYWEDKNLSTENIVIGLANNGVRIRTASFPKLPMDKLAKVIRYQSEDFFPIPLAQLVLDFTVIGETTGERGAMHHVLLVAARREELNKSIQAVTDAGLYPAVVDLSVLSLTRLVPQETASYIVVDIAYGVACFLLVDGEIPKICRVIPHGVLTYIGDSGQTLDRVLSSNSTLDTSDAQSISPSTGNETAVDEWALILANELRTTLSYYSVQPGARAIQKVYLSGLGSRIQGIPEIISEDLELPVEILTPFRRLKLDSSIGSISVHEESEFAVAVGLALRGMEG</sequence>
<dbReference type="PIRSF" id="PIRSF019169">
    <property type="entry name" value="PilM"/>
    <property type="match status" value="1"/>
</dbReference>
<dbReference type="PANTHER" id="PTHR32432:SF3">
    <property type="entry name" value="ETHANOLAMINE UTILIZATION PROTEIN EUTJ"/>
    <property type="match status" value="1"/>
</dbReference>
<accession>A0A6I3SLN7</accession>